<name>A0A134B0P8_9PORP</name>
<comment type="caution">
    <text evidence="1">The sequence shown here is derived from an EMBL/GenBank/DDBJ whole genome shotgun (WGS) entry which is preliminary data.</text>
</comment>
<keyword evidence="2" id="KW-1185">Reference proteome</keyword>
<evidence type="ECO:0000313" key="1">
    <source>
        <dbReference type="EMBL" id="KXB73501.1"/>
    </source>
</evidence>
<proteinExistence type="predicted"/>
<dbReference type="AlphaFoldDB" id="A0A134B0P8"/>
<evidence type="ECO:0000313" key="2">
    <source>
        <dbReference type="Proteomes" id="UP000070224"/>
    </source>
</evidence>
<dbReference type="PATRIC" id="fig|322095.3.peg.1947"/>
<dbReference type="STRING" id="322095.HMPREF3185_01973"/>
<sequence length="49" mass="5028">MGPYLLQDGAIDTAYVLIPAPSFPQSAVCSLLPLTPEGATQGSFAAFSL</sequence>
<reference evidence="2" key="1">
    <citation type="submission" date="2016-01" db="EMBL/GenBank/DDBJ databases">
        <authorList>
            <person name="Mitreva M."/>
            <person name="Pepin K.H."/>
            <person name="Mihindukulasuriya K.A."/>
            <person name="Fulton R."/>
            <person name="Fronick C."/>
            <person name="O'Laughlin M."/>
            <person name="Miner T."/>
            <person name="Herter B."/>
            <person name="Rosa B.A."/>
            <person name="Cordes M."/>
            <person name="Tomlinson C."/>
            <person name="Wollam A."/>
            <person name="Palsikar V.B."/>
            <person name="Mardis E.R."/>
            <person name="Wilson R.K."/>
        </authorList>
    </citation>
    <scope>NUCLEOTIDE SEQUENCE [LARGE SCALE GENOMIC DNA]</scope>
    <source>
        <strain evidence="2">KA00683</strain>
    </source>
</reference>
<dbReference type="Proteomes" id="UP000070224">
    <property type="component" value="Unassembled WGS sequence"/>
</dbReference>
<dbReference type="EMBL" id="LSDK01000137">
    <property type="protein sequence ID" value="KXB73501.1"/>
    <property type="molecule type" value="Genomic_DNA"/>
</dbReference>
<protein>
    <submittedName>
        <fullName evidence="1">Uncharacterized protein</fullName>
    </submittedName>
</protein>
<accession>A0A134B0P8</accession>
<organism evidence="1 2">
    <name type="scientific">Porphyromonas somerae</name>
    <dbReference type="NCBI Taxonomy" id="322095"/>
    <lineage>
        <taxon>Bacteria</taxon>
        <taxon>Pseudomonadati</taxon>
        <taxon>Bacteroidota</taxon>
        <taxon>Bacteroidia</taxon>
        <taxon>Bacteroidales</taxon>
        <taxon>Porphyromonadaceae</taxon>
        <taxon>Porphyromonas</taxon>
    </lineage>
</organism>
<gene>
    <name evidence="1" type="ORF">HMPREF3185_01973</name>
</gene>